<keyword evidence="1" id="KW-0812">Transmembrane</keyword>
<sequence>MGAADVIPGVSGGTIAFITGIYTDLIDSLRSCDHKAVKCLLQEGIPSAWRHINGTFLLAVFGGILVSIFSLAKLMTYCLETQPILVWALFFGLILSSSLLLLQQVPGWNVRRVLLFVGGAAFVIGVSLIKPTQLPDEWWVVFSAGMIAICAMILPGISGGFLLLMMGLYSTIIGAVSSFNFAILIPLGIGCLIGLLLFSHVLSWLLHHFEAATMAFLTGVLIGSLKIIWPWKQTLETVIDRHGDTVPLVQANILPNHYTVMTGEPSQLVSAILMCLIGICLVGGMAFLASRRQKLN</sequence>
<name>A0A9E5T4N8_9GAMM</name>
<feature type="transmembrane region" description="Helical" evidence="1">
    <location>
        <begin position="185"/>
        <end position="206"/>
    </location>
</feature>
<keyword evidence="1" id="KW-0472">Membrane</keyword>
<feature type="transmembrane region" description="Helical" evidence="1">
    <location>
        <begin position="268"/>
        <end position="289"/>
    </location>
</feature>
<dbReference type="EMBL" id="JAAONZ010000027">
    <property type="protein sequence ID" value="NHO68298.1"/>
    <property type="molecule type" value="Genomic_DNA"/>
</dbReference>
<keyword evidence="1" id="KW-1133">Transmembrane helix</keyword>
<evidence type="ECO:0000313" key="2">
    <source>
        <dbReference type="EMBL" id="NHO68298.1"/>
    </source>
</evidence>
<feature type="transmembrane region" description="Helical" evidence="1">
    <location>
        <begin position="138"/>
        <end position="154"/>
    </location>
</feature>
<dbReference type="PANTHER" id="PTHR37308:SF1">
    <property type="entry name" value="POLYPRENYL-PHOSPHATE TRANSPORTER"/>
    <property type="match status" value="1"/>
</dbReference>
<reference evidence="2" key="1">
    <citation type="submission" date="2020-03" db="EMBL/GenBank/DDBJ databases">
        <authorList>
            <person name="Guo F."/>
        </authorList>
    </citation>
    <scope>NUCLEOTIDE SEQUENCE</scope>
    <source>
        <strain evidence="2">JCM 30134</strain>
    </source>
</reference>
<evidence type="ECO:0000256" key="1">
    <source>
        <dbReference type="SAM" id="Phobius"/>
    </source>
</evidence>
<dbReference type="PANTHER" id="PTHR37308">
    <property type="entry name" value="INTEGRAL MEMBRANE PROTEIN"/>
    <property type="match status" value="1"/>
</dbReference>
<evidence type="ECO:0000313" key="3">
    <source>
        <dbReference type="Proteomes" id="UP000787472"/>
    </source>
</evidence>
<accession>A0A9E5T4N8</accession>
<comment type="caution">
    <text evidence="2">The sequence shown here is derived from an EMBL/GenBank/DDBJ whole genome shotgun (WGS) entry which is preliminary data.</text>
</comment>
<dbReference type="Proteomes" id="UP000787472">
    <property type="component" value="Unassembled WGS sequence"/>
</dbReference>
<proteinExistence type="predicted"/>
<dbReference type="Pfam" id="PF04018">
    <property type="entry name" value="VCA0040-like"/>
    <property type="match status" value="1"/>
</dbReference>
<dbReference type="AlphaFoldDB" id="A0A9E5T4N8"/>
<protein>
    <submittedName>
        <fullName evidence="2">DUF368 domain-containing protein</fullName>
    </submittedName>
</protein>
<dbReference type="InterPro" id="IPR007163">
    <property type="entry name" value="VCA0040-like"/>
</dbReference>
<keyword evidence="3" id="KW-1185">Reference proteome</keyword>
<feature type="transmembrane region" description="Helical" evidence="1">
    <location>
        <begin position="52"/>
        <end position="72"/>
    </location>
</feature>
<gene>
    <name evidence="2" type="ORF">G8770_22330</name>
</gene>
<feature type="transmembrane region" description="Helical" evidence="1">
    <location>
        <begin position="84"/>
        <end position="102"/>
    </location>
</feature>
<organism evidence="2 3">
    <name type="scientific">Pseudomaricurvus hydrocarbonicus</name>
    <dbReference type="NCBI Taxonomy" id="1470433"/>
    <lineage>
        <taxon>Bacteria</taxon>
        <taxon>Pseudomonadati</taxon>
        <taxon>Pseudomonadota</taxon>
        <taxon>Gammaproteobacteria</taxon>
        <taxon>Cellvibrionales</taxon>
        <taxon>Cellvibrionaceae</taxon>
        <taxon>Pseudomaricurvus</taxon>
    </lineage>
</organism>
<feature type="transmembrane region" description="Helical" evidence="1">
    <location>
        <begin position="114"/>
        <end position="132"/>
    </location>
</feature>